<evidence type="ECO:0000259" key="2">
    <source>
        <dbReference type="Pfam" id="PF13962"/>
    </source>
</evidence>
<keyword evidence="1" id="KW-1133">Transmembrane helix</keyword>
<sequence length="192" mass="21907">MELTSKVDDDFVKVKDVNGNTILHTATTLKQTEIKTITRMMATQQRYHGQCHHSTASLMEWKKKKKKKGWLEKNRDSFLIAATLIAGMEYEAALNPPGGTWEHKRTRFLGEDNTTITYITGKSIVAARDPDDYLKFWRYNTVAFIAYLSTVLLLLCELLLKRAFYVASGVCNVRDNVIHCANLPHFVAIHNT</sequence>
<proteinExistence type="predicted"/>
<dbReference type="InterPro" id="IPR026961">
    <property type="entry name" value="PGG_dom"/>
</dbReference>
<dbReference type="PANTHER" id="PTHR24177">
    <property type="entry name" value="CASKIN"/>
    <property type="match status" value="1"/>
</dbReference>
<keyword evidence="1" id="KW-0812">Transmembrane</keyword>
<dbReference type="GO" id="GO:0016020">
    <property type="term" value="C:membrane"/>
    <property type="evidence" value="ECO:0007669"/>
    <property type="project" value="TreeGrafter"/>
</dbReference>
<evidence type="ECO:0000313" key="4">
    <source>
        <dbReference type="Proteomes" id="UP001188597"/>
    </source>
</evidence>
<dbReference type="EMBL" id="JAVXUP010001043">
    <property type="protein sequence ID" value="KAK3016842.1"/>
    <property type="molecule type" value="Genomic_DNA"/>
</dbReference>
<dbReference type="PANTHER" id="PTHR24177:SF426">
    <property type="entry name" value="PROTEIN, PUTATIVE-RELATED"/>
    <property type="match status" value="1"/>
</dbReference>
<evidence type="ECO:0000313" key="3">
    <source>
        <dbReference type="EMBL" id="KAK3016842.1"/>
    </source>
</evidence>
<keyword evidence="1" id="KW-0472">Membrane</keyword>
<feature type="domain" description="PGG" evidence="2">
    <location>
        <begin position="69"/>
        <end position="157"/>
    </location>
</feature>
<evidence type="ECO:0000256" key="1">
    <source>
        <dbReference type="SAM" id="Phobius"/>
    </source>
</evidence>
<protein>
    <recommendedName>
        <fullName evidence="2">PGG domain-containing protein</fullName>
    </recommendedName>
</protein>
<comment type="caution">
    <text evidence="3">The sequence shown here is derived from an EMBL/GenBank/DDBJ whole genome shotgun (WGS) entry which is preliminary data.</text>
</comment>
<keyword evidence="4" id="KW-1185">Reference proteome</keyword>
<reference evidence="3" key="1">
    <citation type="submission" date="2022-12" db="EMBL/GenBank/DDBJ databases">
        <title>Draft genome assemblies for two species of Escallonia (Escalloniales).</title>
        <authorList>
            <person name="Chanderbali A."/>
            <person name="Dervinis C."/>
            <person name="Anghel I."/>
            <person name="Soltis D."/>
            <person name="Soltis P."/>
            <person name="Zapata F."/>
        </authorList>
    </citation>
    <scope>NUCLEOTIDE SEQUENCE</scope>
    <source>
        <strain evidence="3">UCBG64.0493</strain>
        <tissue evidence="3">Leaf</tissue>
    </source>
</reference>
<gene>
    <name evidence="3" type="ORF">RJ639_006381</name>
</gene>
<feature type="transmembrane region" description="Helical" evidence="1">
    <location>
        <begin position="139"/>
        <end position="160"/>
    </location>
</feature>
<organism evidence="3 4">
    <name type="scientific">Escallonia herrerae</name>
    <dbReference type="NCBI Taxonomy" id="1293975"/>
    <lineage>
        <taxon>Eukaryota</taxon>
        <taxon>Viridiplantae</taxon>
        <taxon>Streptophyta</taxon>
        <taxon>Embryophyta</taxon>
        <taxon>Tracheophyta</taxon>
        <taxon>Spermatophyta</taxon>
        <taxon>Magnoliopsida</taxon>
        <taxon>eudicotyledons</taxon>
        <taxon>Gunneridae</taxon>
        <taxon>Pentapetalae</taxon>
        <taxon>asterids</taxon>
        <taxon>campanulids</taxon>
        <taxon>Escalloniales</taxon>
        <taxon>Escalloniaceae</taxon>
        <taxon>Escallonia</taxon>
    </lineage>
</organism>
<dbReference type="Proteomes" id="UP001188597">
    <property type="component" value="Unassembled WGS sequence"/>
</dbReference>
<dbReference type="AlphaFoldDB" id="A0AA88VX43"/>
<name>A0AA88VX43_9ASTE</name>
<dbReference type="Pfam" id="PF13962">
    <property type="entry name" value="PGG"/>
    <property type="match status" value="1"/>
</dbReference>
<accession>A0AA88VX43</accession>